<dbReference type="InterPro" id="IPR001251">
    <property type="entry name" value="CRAL-TRIO_dom"/>
</dbReference>
<name>A0A1X7RAH8_9SACH</name>
<protein>
    <submittedName>
        <fullName evidence="2">Similar to Saccharomyces cerevisiae YLR380W CSR1 Phosphatidylinositol transfer protein with a potential role in regulating lipid and fatty acid metabolism under heme-depleted conditions</fullName>
    </submittedName>
</protein>
<dbReference type="PANTHER" id="PTHR46590:SF1">
    <property type="entry name" value="PHOSPHATIDYLINOSITOL TRANSFER PROTEIN CSR1"/>
    <property type="match status" value="1"/>
</dbReference>
<evidence type="ECO:0000313" key="3">
    <source>
        <dbReference type="Proteomes" id="UP000196158"/>
    </source>
</evidence>
<dbReference type="SUPFAM" id="SSF46938">
    <property type="entry name" value="CRAL/TRIO N-terminal domain"/>
    <property type="match status" value="1"/>
</dbReference>
<dbReference type="SMART" id="SM00516">
    <property type="entry name" value="SEC14"/>
    <property type="match status" value="1"/>
</dbReference>
<dbReference type="InterPro" id="IPR036865">
    <property type="entry name" value="CRAL-TRIO_dom_sf"/>
</dbReference>
<proteinExistence type="predicted"/>
<organism evidence="2 3">
    <name type="scientific">Maudiozyma saulgeensis</name>
    <dbReference type="NCBI Taxonomy" id="1789683"/>
    <lineage>
        <taxon>Eukaryota</taxon>
        <taxon>Fungi</taxon>
        <taxon>Dikarya</taxon>
        <taxon>Ascomycota</taxon>
        <taxon>Saccharomycotina</taxon>
        <taxon>Saccharomycetes</taxon>
        <taxon>Saccharomycetales</taxon>
        <taxon>Saccharomycetaceae</taxon>
        <taxon>Maudiozyma</taxon>
    </lineage>
</organism>
<dbReference type="SUPFAM" id="SSF52087">
    <property type="entry name" value="CRAL/TRIO domain"/>
    <property type="match status" value="1"/>
</dbReference>
<gene>
    <name evidence="2" type="ORF">KASA_0F00759G</name>
</gene>
<dbReference type="Proteomes" id="UP000196158">
    <property type="component" value="Unassembled WGS sequence"/>
</dbReference>
<dbReference type="EMBL" id="FXLY01000013">
    <property type="protein sequence ID" value="SMN22668.1"/>
    <property type="molecule type" value="Genomic_DNA"/>
</dbReference>
<dbReference type="CDD" id="cd00170">
    <property type="entry name" value="SEC14"/>
    <property type="match status" value="1"/>
</dbReference>
<dbReference type="PANTHER" id="PTHR46590">
    <property type="entry name" value="PHOSPHATIDYLINOSITOL TRANSFER PROTEIN CSR1-RELATED"/>
    <property type="match status" value="1"/>
</dbReference>
<dbReference type="Pfam" id="PF00650">
    <property type="entry name" value="CRAL_TRIO"/>
    <property type="match status" value="1"/>
</dbReference>
<dbReference type="InterPro" id="IPR036273">
    <property type="entry name" value="CRAL/TRIO_N_dom_sf"/>
</dbReference>
<dbReference type="STRING" id="1789683.A0A1X7RAH8"/>
<dbReference type="OrthoDB" id="43460at2759"/>
<dbReference type="InterPro" id="IPR052432">
    <property type="entry name" value="PITP/CRAL-TRIO"/>
</dbReference>
<keyword evidence="3" id="KW-1185">Reference proteome</keyword>
<evidence type="ECO:0000259" key="1">
    <source>
        <dbReference type="PROSITE" id="PS50191"/>
    </source>
</evidence>
<feature type="domain" description="CRAL-TRIO" evidence="1">
    <location>
        <begin position="189"/>
        <end position="344"/>
    </location>
</feature>
<sequence length="433" mass="49702">MVEDKNSISSKLQPRPNYSKITDENEIVLKQIWTNLFHLWKIEVDGTNAFSDRRLTAYNSHNSTESEKKSKKKSSGGWFGFGGSSSSVASNDATNEKDSSVNADNSYEKGVVHSSFDGIDPKLAENVFWDMLKVDPPDSTIWRFSSARKFNSSKATRMIAHTIKFRSKRNVEELLNKGECAVFKNKEEGVMLNFNLQKAVIVGRDLKERPFILVRPKFHHSNEQKEEDIEKFALIVIEISRLYMRTGYTSIIFDLTDFSLSNMDYAPVKFLITCFEAHYPESLGCLLIHNAPWLFSPIWNIVKNWLDPVVASKIIFTKNLNELTKFIAKENIPKYLGGENEFDLDNYVPPDGSHDEALEDTAGKDAVLALREELILKYKELTVKWIETSEPKESKKLWNQRIAIGQEITNNYCELDKFIRSRSYYDITGTLEI</sequence>
<accession>A0A1X7RAH8</accession>
<dbReference type="PROSITE" id="PS50191">
    <property type="entry name" value="CRAL_TRIO"/>
    <property type="match status" value="1"/>
</dbReference>
<reference evidence="2 3" key="1">
    <citation type="submission" date="2017-04" db="EMBL/GenBank/DDBJ databases">
        <authorList>
            <person name="Afonso C.L."/>
            <person name="Miller P.J."/>
            <person name="Scott M.A."/>
            <person name="Spackman E."/>
            <person name="Goraichik I."/>
            <person name="Dimitrov K.M."/>
            <person name="Suarez D.L."/>
            <person name="Swayne D.E."/>
        </authorList>
    </citation>
    <scope>NUCLEOTIDE SEQUENCE [LARGE SCALE GENOMIC DNA]</scope>
</reference>
<evidence type="ECO:0000313" key="2">
    <source>
        <dbReference type="EMBL" id="SMN22668.1"/>
    </source>
</evidence>
<dbReference type="Gene3D" id="3.40.525.10">
    <property type="entry name" value="CRAL-TRIO lipid binding domain"/>
    <property type="match status" value="1"/>
</dbReference>
<dbReference type="AlphaFoldDB" id="A0A1X7RAH8"/>